<dbReference type="EMBL" id="JAKRCV010000044">
    <property type="protein sequence ID" value="MCG7322746.1"/>
    <property type="molecule type" value="Genomic_DNA"/>
</dbReference>
<feature type="domain" description="Glycosyl transferase family 1" evidence="4">
    <location>
        <begin position="176"/>
        <end position="324"/>
    </location>
</feature>
<comment type="caution">
    <text evidence="5">The sequence shown here is derived from an EMBL/GenBank/DDBJ whole genome shotgun (WGS) entry which is preliminary data.</text>
</comment>
<gene>
    <name evidence="5" type="ORF">MHL29_12750</name>
</gene>
<sequence length="370" mass="38811">MIDVVQVVPFQGPGGMQQVARILDEALPSLGVTSQVRALRASQGARPTLTDGARQWRGLVQLWRRQRPRAVVAHAPVTAVVSLTAAAVARVPHRVAVIHENARSLRPGPLRLLTVLARAGVVTRLVPVGPAVGASLVGLDPQVARHVTVIANGVPAADAAPAAAGLPPLRSDAMMTVITAGRLVPGKNLELLICAVAGSSQPVGLVVCGDGPDRARLETLSRELGVAVRFTGMLDQRSLQESYAGADLFAFSSCSEGLPLVLVEAAAAGLPVLASDIPGNRDVLGDSAVYLPVDDGAGAVRRWSEAIDRLARDSGSRDRMRRDALERLPAFSPGRMAEGYAALFRGPARVDQGAGVRGPSPARPPWLRRR</sequence>
<dbReference type="SUPFAM" id="SSF53756">
    <property type="entry name" value="UDP-Glycosyltransferase/glycogen phosphorylase"/>
    <property type="match status" value="1"/>
</dbReference>
<dbReference type="PANTHER" id="PTHR45947">
    <property type="entry name" value="SULFOQUINOVOSYL TRANSFERASE SQD2"/>
    <property type="match status" value="1"/>
</dbReference>
<dbReference type="CDD" id="cd03801">
    <property type="entry name" value="GT4_PimA-like"/>
    <property type="match status" value="1"/>
</dbReference>
<dbReference type="RefSeq" id="WP_239265105.1">
    <property type="nucleotide sequence ID" value="NZ_JAKRCV010000044.1"/>
</dbReference>
<name>A0ABS9Q4D4_9MICO</name>
<evidence type="ECO:0000313" key="5">
    <source>
        <dbReference type="EMBL" id="MCG7322746.1"/>
    </source>
</evidence>
<dbReference type="Pfam" id="PF00534">
    <property type="entry name" value="Glycos_transf_1"/>
    <property type="match status" value="1"/>
</dbReference>
<keyword evidence="6" id="KW-1185">Reference proteome</keyword>
<evidence type="ECO:0000256" key="2">
    <source>
        <dbReference type="ARBA" id="ARBA00022679"/>
    </source>
</evidence>
<evidence type="ECO:0000259" key="4">
    <source>
        <dbReference type="Pfam" id="PF00534"/>
    </source>
</evidence>
<evidence type="ECO:0000313" key="6">
    <source>
        <dbReference type="Proteomes" id="UP001521931"/>
    </source>
</evidence>
<accession>A0ABS9Q4D4</accession>
<dbReference type="Proteomes" id="UP001521931">
    <property type="component" value="Unassembled WGS sequence"/>
</dbReference>
<reference evidence="5 6" key="1">
    <citation type="submission" date="2022-02" db="EMBL/GenBank/DDBJ databases">
        <title>Uncovering new skin microbiome diversity through culturing and metagenomics.</title>
        <authorList>
            <person name="Conlan S."/>
            <person name="Deming C."/>
            <person name="Nisc Comparative Sequencing Program N."/>
            <person name="Segre J.A."/>
        </authorList>
    </citation>
    <scope>NUCLEOTIDE SEQUENCE [LARGE SCALE GENOMIC DNA]</scope>
    <source>
        <strain evidence="5 6">ACRQZ</strain>
    </source>
</reference>
<dbReference type="PANTHER" id="PTHR45947:SF3">
    <property type="entry name" value="SULFOQUINOVOSYL TRANSFERASE SQD2"/>
    <property type="match status" value="1"/>
</dbReference>
<evidence type="ECO:0000256" key="1">
    <source>
        <dbReference type="ARBA" id="ARBA00021292"/>
    </source>
</evidence>
<organism evidence="5 6">
    <name type="scientific">Arsenicicoccus bolidensis</name>
    <dbReference type="NCBI Taxonomy" id="229480"/>
    <lineage>
        <taxon>Bacteria</taxon>
        <taxon>Bacillati</taxon>
        <taxon>Actinomycetota</taxon>
        <taxon>Actinomycetes</taxon>
        <taxon>Micrococcales</taxon>
        <taxon>Intrasporangiaceae</taxon>
        <taxon>Arsenicicoccus</taxon>
    </lineage>
</organism>
<protein>
    <recommendedName>
        <fullName evidence="1">D-inositol 3-phosphate glycosyltransferase</fullName>
    </recommendedName>
</protein>
<evidence type="ECO:0000256" key="3">
    <source>
        <dbReference type="SAM" id="MobiDB-lite"/>
    </source>
</evidence>
<keyword evidence="2" id="KW-0808">Transferase</keyword>
<feature type="region of interest" description="Disordered" evidence="3">
    <location>
        <begin position="350"/>
        <end position="370"/>
    </location>
</feature>
<dbReference type="InterPro" id="IPR001296">
    <property type="entry name" value="Glyco_trans_1"/>
</dbReference>
<proteinExistence type="predicted"/>
<dbReference type="InterPro" id="IPR050194">
    <property type="entry name" value="Glycosyltransferase_grp1"/>
</dbReference>
<dbReference type="Gene3D" id="3.40.50.2000">
    <property type="entry name" value="Glycogen Phosphorylase B"/>
    <property type="match status" value="2"/>
</dbReference>